<organism evidence="1 2">
    <name type="scientific">Proteus phage Stubb</name>
    <dbReference type="NCBI Taxonomy" id="2315597"/>
    <lineage>
        <taxon>Viruses</taxon>
        <taxon>Duplodnaviria</taxon>
        <taxon>Heunggongvirae</taxon>
        <taxon>Uroviricota</taxon>
        <taxon>Caudoviricetes</taxon>
        <taxon>Demerecviridae</taxon>
        <taxon>Novosibvirus</taxon>
        <taxon>Novosibvirus stubb</taxon>
    </lineage>
</organism>
<reference evidence="2" key="1">
    <citation type="submission" date="2018-09" db="EMBL/GenBank/DDBJ databases">
        <title>Complete genome of Proteus mirabilis phage Stubb.</title>
        <authorList>
            <person name="Bourgeois T.A."/>
            <person name="Lessor L."/>
            <person name="O'Leary C.J."/>
            <person name="Liu M."/>
        </authorList>
    </citation>
    <scope>NUCLEOTIDE SEQUENCE [LARGE SCALE GENOMIC DNA]</scope>
</reference>
<protein>
    <submittedName>
        <fullName evidence="1">Uncharacterized protein</fullName>
    </submittedName>
</protein>
<accession>A0A3B8E0G2</accession>
<gene>
    <name evidence="1" type="ORF">CPT_Stubb_123</name>
</gene>
<dbReference type="Proteomes" id="UP000269143">
    <property type="component" value="Segment"/>
</dbReference>
<dbReference type="EMBL" id="MH830339">
    <property type="protein sequence ID" value="AYJ73239.1"/>
    <property type="molecule type" value="Genomic_DNA"/>
</dbReference>
<keyword evidence="2" id="KW-1185">Reference proteome</keyword>
<name>A0A3B8E0G2_9CAUD</name>
<evidence type="ECO:0000313" key="2">
    <source>
        <dbReference type="Proteomes" id="UP000269143"/>
    </source>
</evidence>
<sequence length="53" mass="5905">MLQVHSHRRQKSPTKAEIYLNIIRDPTNRTLSSISKGTLGIPLEIGDPSPHSI</sequence>
<evidence type="ECO:0000313" key="1">
    <source>
        <dbReference type="EMBL" id="AYJ73239.1"/>
    </source>
</evidence>
<proteinExistence type="predicted"/>